<dbReference type="PROSITE" id="PS51186">
    <property type="entry name" value="GNAT"/>
    <property type="match status" value="1"/>
</dbReference>
<proteinExistence type="predicted"/>
<keyword evidence="3" id="KW-1185">Reference proteome</keyword>
<dbReference type="CDD" id="cd04301">
    <property type="entry name" value="NAT_SF"/>
    <property type="match status" value="1"/>
</dbReference>
<evidence type="ECO:0000313" key="3">
    <source>
        <dbReference type="Proteomes" id="UP001158045"/>
    </source>
</evidence>
<sequence>MIIEKNGRTFKLVKKFEHDENLRASFNALTKSTYGFDFESWYQNGHWTDKYLPYALAHEDQIVANISVNIMDFKIKDEISRYIQLGTVMTDQTYRGMGLSRLLMDIILKEWEDQCDLIYLFANDSVLDFYPKFGFEKRDEYHYYQHIDISTQNFDTDLVRKLDLQNINDQSLLFKIVMNNQLKLEFMEVSNPYLIMFYSLNFLSNCFYYIEELDAIIVAETHLDETLIYGVFSRKETHSHQLTQLFIKEKTDSKIIKFDFVPEDTSKYVLKLSKEEDSTLFIKKIRKDLPERVKFPTLTHA</sequence>
<dbReference type="Proteomes" id="UP001158045">
    <property type="component" value="Unassembled WGS sequence"/>
</dbReference>
<dbReference type="SUPFAM" id="SSF55729">
    <property type="entry name" value="Acyl-CoA N-acyltransferases (Nat)"/>
    <property type="match status" value="1"/>
</dbReference>
<protein>
    <submittedName>
        <fullName evidence="2">GNAT family N-acetyltransferase</fullName>
    </submittedName>
</protein>
<evidence type="ECO:0000313" key="2">
    <source>
        <dbReference type="EMBL" id="MDH8676825.1"/>
    </source>
</evidence>
<gene>
    <name evidence="2" type="ORF">QE109_01635</name>
</gene>
<evidence type="ECO:0000259" key="1">
    <source>
        <dbReference type="PROSITE" id="PS51186"/>
    </source>
</evidence>
<feature type="domain" description="N-acetyltransferase" evidence="1">
    <location>
        <begin position="11"/>
        <end position="163"/>
    </location>
</feature>
<dbReference type="InterPro" id="IPR000182">
    <property type="entry name" value="GNAT_dom"/>
</dbReference>
<dbReference type="Gene3D" id="3.40.630.30">
    <property type="match status" value="1"/>
</dbReference>
<name>A0ABT6N8T3_9FIRM</name>
<organism evidence="2 3">
    <name type="scientific">Fusibacter bizertensis</name>
    <dbReference type="NCBI Taxonomy" id="1488331"/>
    <lineage>
        <taxon>Bacteria</taxon>
        <taxon>Bacillati</taxon>
        <taxon>Bacillota</taxon>
        <taxon>Clostridia</taxon>
        <taxon>Eubacteriales</taxon>
        <taxon>Eubacteriales Family XII. Incertae Sedis</taxon>
        <taxon>Fusibacter</taxon>
    </lineage>
</organism>
<dbReference type="InterPro" id="IPR016181">
    <property type="entry name" value="Acyl_CoA_acyltransferase"/>
</dbReference>
<accession>A0ABT6N8T3</accession>
<comment type="caution">
    <text evidence="2">The sequence shown here is derived from an EMBL/GenBank/DDBJ whole genome shotgun (WGS) entry which is preliminary data.</text>
</comment>
<dbReference type="Pfam" id="PF13527">
    <property type="entry name" value="Acetyltransf_9"/>
    <property type="match status" value="1"/>
</dbReference>
<dbReference type="RefSeq" id="WP_281092625.1">
    <property type="nucleotide sequence ID" value="NZ_JARYZI010000001.1"/>
</dbReference>
<reference evidence="2 3" key="1">
    <citation type="submission" date="2023-04" db="EMBL/GenBank/DDBJ databases">
        <title>Fusibacter bizertensis strain WBS, isolated from littoral bottom sediments of the Arctic seas - biochemical and genomic analysis.</title>
        <authorList>
            <person name="Brioukhanov A.L."/>
        </authorList>
    </citation>
    <scope>NUCLEOTIDE SEQUENCE [LARGE SCALE GENOMIC DNA]</scope>
    <source>
        <strain evidence="2 3">WBS</strain>
    </source>
</reference>
<dbReference type="EMBL" id="JARYZI010000001">
    <property type="protein sequence ID" value="MDH8676825.1"/>
    <property type="molecule type" value="Genomic_DNA"/>
</dbReference>